<evidence type="ECO:0000256" key="8">
    <source>
        <dbReference type="ARBA" id="ARBA00023014"/>
    </source>
</evidence>
<evidence type="ECO:0000256" key="2">
    <source>
        <dbReference type="ARBA" id="ARBA00006100"/>
    </source>
</evidence>
<evidence type="ECO:0000313" key="13">
    <source>
        <dbReference type="Proteomes" id="UP000768471"/>
    </source>
</evidence>
<dbReference type="NCBIfam" id="TIGR00539">
    <property type="entry name" value="hemN_rel"/>
    <property type="match status" value="1"/>
</dbReference>
<dbReference type="Gene3D" id="3.20.20.70">
    <property type="entry name" value="Aldolase class I"/>
    <property type="match status" value="1"/>
</dbReference>
<reference evidence="12 13" key="1">
    <citation type="submission" date="2020-09" db="EMBL/GenBank/DDBJ databases">
        <title>Eikenella S3660 sp. nov., isolated from a throat swab.</title>
        <authorList>
            <person name="Buhl M."/>
        </authorList>
    </citation>
    <scope>NUCLEOTIDE SEQUENCE [LARGE SCALE GENOMIC DNA]</scope>
    <source>
        <strain evidence="12 13">S3360</strain>
    </source>
</reference>
<keyword evidence="9 10" id="KW-0143">Chaperone</keyword>
<evidence type="ECO:0000256" key="9">
    <source>
        <dbReference type="ARBA" id="ARBA00023186"/>
    </source>
</evidence>
<evidence type="ECO:0000256" key="4">
    <source>
        <dbReference type="ARBA" id="ARBA00022617"/>
    </source>
</evidence>
<protein>
    <recommendedName>
        <fullName evidence="3 10">Heme chaperone HemW</fullName>
    </recommendedName>
</protein>
<dbReference type="RefSeq" id="WP_197903726.1">
    <property type="nucleotide sequence ID" value="NZ_JACSGR010000007.1"/>
</dbReference>
<dbReference type="CDD" id="cd01335">
    <property type="entry name" value="Radical_SAM"/>
    <property type="match status" value="1"/>
</dbReference>
<keyword evidence="10" id="KW-0963">Cytoplasm</keyword>
<evidence type="ECO:0000256" key="1">
    <source>
        <dbReference type="ARBA" id="ARBA00001966"/>
    </source>
</evidence>
<keyword evidence="5 10" id="KW-0949">S-adenosyl-L-methionine</keyword>
<dbReference type="PANTHER" id="PTHR13932:SF5">
    <property type="entry name" value="RADICAL S-ADENOSYL METHIONINE DOMAIN-CONTAINING PROTEIN 1, MITOCHONDRIAL"/>
    <property type="match status" value="1"/>
</dbReference>
<dbReference type="PROSITE" id="PS51918">
    <property type="entry name" value="RADICAL_SAM"/>
    <property type="match status" value="1"/>
</dbReference>
<evidence type="ECO:0000256" key="5">
    <source>
        <dbReference type="ARBA" id="ARBA00022691"/>
    </source>
</evidence>
<sequence>MPLLQTPGLSAPPPLSLYIHIPWCIQKCPYCDFNSHRLKPDTDEAAYISALLADLQHELPHIWGRPVETVFIGGGTPSVFSAEGINRLLGGVRALVRLRPEAEITLEANPGTFEQARFQGYAEAGVNRLSLGIQSFDDAKLKALGRIHNGHEARAAIEAALAIFPRVNTDIMYALPRQTPAEARQDIQTAIDSGVSHISAYHLTMEPNTPFGRTPPPGIPEEDAAYDIEQAVHQALLAAGFAHYETSAFARAGQTCRHNLNYWQFGDYIGIGAGAHGKLSSHSGITRTARARHPRSYLAAMQGNPAEAVERFQVAPGELPFEFMLNAMRLTQGVPTHLFAERTGLSLAAIARPLQSAVRLGLIDPSPALLRPTERGQRYLNDLLQLFL</sequence>
<dbReference type="SFLD" id="SFLDS00029">
    <property type="entry name" value="Radical_SAM"/>
    <property type="match status" value="1"/>
</dbReference>
<dbReference type="SFLD" id="SFLDF00288">
    <property type="entry name" value="HemN-like__clustered_with_nucl"/>
    <property type="match status" value="1"/>
</dbReference>
<dbReference type="InterPro" id="IPR007197">
    <property type="entry name" value="rSAM"/>
</dbReference>
<keyword evidence="4 10" id="KW-0349">Heme</keyword>
<dbReference type="InterPro" id="IPR058240">
    <property type="entry name" value="rSAM_sf"/>
</dbReference>
<comment type="cofactor">
    <cofactor evidence="1">
        <name>[4Fe-4S] cluster</name>
        <dbReference type="ChEBI" id="CHEBI:49883"/>
    </cofactor>
</comment>
<comment type="caution">
    <text evidence="12">The sequence shown here is derived from an EMBL/GenBank/DDBJ whole genome shotgun (WGS) entry which is preliminary data.</text>
</comment>
<dbReference type="Pfam" id="PF04055">
    <property type="entry name" value="Radical_SAM"/>
    <property type="match status" value="1"/>
</dbReference>
<feature type="domain" description="Radical SAM core" evidence="11">
    <location>
        <begin position="9"/>
        <end position="242"/>
    </location>
</feature>
<keyword evidence="10" id="KW-0004">4Fe-4S</keyword>
<dbReference type="SFLD" id="SFLDF00562">
    <property type="entry name" value="HemN-like__clustered_with_heat"/>
    <property type="match status" value="1"/>
</dbReference>
<keyword evidence="13" id="KW-1185">Reference proteome</keyword>
<dbReference type="InterPro" id="IPR034505">
    <property type="entry name" value="Coproporphyrinogen-III_oxidase"/>
</dbReference>
<dbReference type="Proteomes" id="UP000768471">
    <property type="component" value="Unassembled WGS sequence"/>
</dbReference>
<comment type="function">
    <text evidence="10">Probably acts as a heme chaperone, transferring heme to an unknown acceptor. Binds one molecule of heme per monomer, possibly covalently. Binds 1 [4Fe-4S] cluster. The cluster is coordinated with 3 cysteines and an exchangeable S-adenosyl-L-methionine.</text>
</comment>
<evidence type="ECO:0000256" key="6">
    <source>
        <dbReference type="ARBA" id="ARBA00022723"/>
    </source>
</evidence>
<dbReference type="InterPro" id="IPR013785">
    <property type="entry name" value="Aldolase_TIM"/>
</dbReference>
<evidence type="ECO:0000256" key="7">
    <source>
        <dbReference type="ARBA" id="ARBA00023004"/>
    </source>
</evidence>
<keyword evidence="8 10" id="KW-0411">Iron-sulfur</keyword>
<dbReference type="Pfam" id="PF06969">
    <property type="entry name" value="HemN_C"/>
    <property type="match status" value="1"/>
</dbReference>
<evidence type="ECO:0000256" key="3">
    <source>
        <dbReference type="ARBA" id="ARBA00017228"/>
    </source>
</evidence>
<evidence type="ECO:0000256" key="10">
    <source>
        <dbReference type="RuleBase" id="RU364116"/>
    </source>
</evidence>
<dbReference type="InterPro" id="IPR006638">
    <property type="entry name" value="Elp3/MiaA/NifB-like_rSAM"/>
</dbReference>
<keyword evidence="7 10" id="KW-0408">Iron</keyword>
<dbReference type="InterPro" id="IPR010723">
    <property type="entry name" value="HemN_C"/>
</dbReference>
<dbReference type="PANTHER" id="PTHR13932">
    <property type="entry name" value="COPROPORPHYRINIGEN III OXIDASE"/>
    <property type="match status" value="1"/>
</dbReference>
<evidence type="ECO:0000313" key="12">
    <source>
        <dbReference type="EMBL" id="MBH5329897.1"/>
    </source>
</evidence>
<comment type="subcellular location">
    <subcellularLocation>
        <location evidence="10">Cytoplasm</location>
    </subcellularLocation>
</comment>
<comment type="similarity">
    <text evidence="2">Belongs to the anaerobic coproporphyrinogen-III oxidase family. HemW subfamily.</text>
</comment>
<gene>
    <name evidence="12" type="ORF">H9Q10_09490</name>
</gene>
<dbReference type="EMBL" id="JACSGR010000007">
    <property type="protein sequence ID" value="MBH5329897.1"/>
    <property type="molecule type" value="Genomic_DNA"/>
</dbReference>
<evidence type="ECO:0000259" key="11">
    <source>
        <dbReference type="PROSITE" id="PS51918"/>
    </source>
</evidence>
<name>A0ABS0NC62_9NEIS</name>
<accession>A0ABS0NC62</accession>
<dbReference type="SFLD" id="SFLDG01065">
    <property type="entry name" value="anaerobic_coproporphyrinogen-I"/>
    <property type="match status" value="1"/>
</dbReference>
<proteinExistence type="inferred from homology"/>
<dbReference type="InterPro" id="IPR004559">
    <property type="entry name" value="HemW-like"/>
</dbReference>
<organism evidence="12 13">
    <name type="scientific">Eikenella glucosivorans</name>
    <dbReference type="NCBI Taxonomy" id="2766967"/>
    <lineage>
        <taxon>Bacteria</taxon>
        <taxon>Pseudomonadati</taxon>
        <taxon>Pseudomonadota</taxon>
        <taxon>Betaproteobacteria</taxon>
        <taxon>Neisseriales</taxon>
        <taxon>Neisseriaceae</taxon>
        <taxon>Eikenella</taxon>
    </lineage>
</organism>
<dbReference type="SMART" id="SM00729">
    <property type="entry name" value="Elp3"/>
    <property type="match status" value="1"/>
</dbReference>
<dbReference type="SUPFAM" id="SSF102114">
    <property type="entry name" value="Radical SAM enzymes"/>
    <property type="match status" value="1"/>
</dbReference>
<keyword evidence="6 10" id="KW-0479">Metal-binding</keyword>